<reference evidence="1" key="1">
    <citation type="submission" date="2023-07" db="EMBL/GenBank/DDBJ databases">
        <title>Genome content predicts the carbon catabolic preferences of heterotrophic bacteria.</title>
        <authorList>
            <person name="Gralka M."/>
        </authorList>
    </citation>
    <scope>NUCLEOTIDE SEQUENCE</scope>
    <source>
        <strain evidence="1">4G09</strain>
    </source>
</reference>
<accession>A0ABT9FG49</accession>
<protein>
    <submittedName>
        <fullName evidence="1">Uncharacterized protein</fullName>
    </submittedName>
</protein>
<dbReference type="Proteomes" id="UP001177212">
    <property type="component" value="Unassembled WGS sequence"/>
</dbReference>
<proteinExistence type="predicted"/>
<sequence length="96" mass="10861">MLHQNTDTTALALQYSGDTDTRLECKSSENKSFTGFYMQAYDGGYYQIAGIFNDVDEANKFMLQRDDTALIDSTNIKGLENQFHFIASLEKSKVTK</sequence>
<name>A0ABT9FG49_9GAMM</name>
<dbReference type="RefSeq" id="WP_305472488.1">
    <property type="nucleotide sequence ID" value="NZ_JAUYVT010000014.1"/>
</dbReference>
<keyword evidence="2" id="KW-1185">Reference proteome</keyword>
<comment type="caution">
    <text evidence="1">The sequence shown here is derived from an EMBL/GenBank/DDBJ whole genome shotgun (WGS) entry which is preliminary data.</text>
</comment>
<evidence type="ECO:0000313" key="2">
    <source>
        <dbReference type="Proteomes" id="UP001177212"/>
    </source>
</evidence>
<gene>
    <name evidence="1" type="ORF">Q8W34_14045</name>
</gene>
<evidence type="ECO:0000313" key="1">
    <source>
        <dbReference type="EMBL" id="MDP2565763.1"/>
    </source>
</evidence>
<dbReference type="EMBL" id="JAUYVT010000014">
    <property type="protein sequence ID" value="MDP2565763.1"/>
    <property type="molecule type" value="Genomic_DNA"/>
</dbReference>
<organism evidence="1 2">
    <name type="scientific">Pseudoalteromonas marina</name>
    <dbReference type="NCBI Taxonomy" id="267375"/>
    <lineage>
        <taxon>Bacteria</taxon>
        <taxon>Pseudomonadati</taxon>
        <taxon>Pseudomonadota</taxon>
        <taxon>Gammaproteobacteria</taxon>
        <taxon>Alteromonadales</taxon>
        <taxon>Pseudoalteromonadaceae</taxon>
        <taxon>Pseudoalteromonas</taxon>
    </lineage>
</organism>